<dbReference type="CDD" id="cd03674">
    <property type="entry name" value="NUDIX_Hydrolase"/>
    <property type="match status" value="1"/>
</dbReference>
<dbReference type="GO" id="GO:0016787">
    <property type="term" value="F:hydrolase activity"/>
    <property type="evidence" value="ECO:0007669"/>
    <property type="project" value="UniProtKB-KW"/>
</dbReference>
<organism evidence="2 3">
    <name type="scientific">Dyadobacter sandarakinus</name>
    <dbReference type="NCBI Taxonomy" id="2747268"/>
    <lineage>
        <taxon>Bacteria</taxon>
        <taxon>Pseudomonadati</taxon>
        <taxon>Bacteroidota</taxon>
        <taxon>Cytophagia</taxon>
        <taxon>Cytophagales</taxon>
        <taxon>Spirosomataceae</taxon>
        <taxon>Dyadobacter</taxon>
    </lineage>
</organism>
<dbReference type="PANTHER" id="PTHR43736:SF1">
    <property type="entry name" value="DIHYDRONEOPTERIN TRIPHOSPHATE DIPHOSPHATASE"/>
    <property type="match status" value="1"/>
</dbReference>
<dbReference type="EMBL" id="CP056775">
    <property type="protein sequence ID" value="QRR01757.1"/>
    <property type="molecule type" value="Genomic_DNA"/>
</dbReference>
<proteinExistence type="predicted"/>
<dbReference type="SUPFAM" id="SSF55811">
    <property type="entry name" value="Nudix"/>
    <property type="match status" value="1"/>
</dbReference>
<name>A0ABX7I6M9_9BACT</name>
<dbReference type="PANTHER" id="PTHR43736">
    <property type="entry name" value="ADP-RIBOSE PYROPHOSPHATASE"/>
    <property type="match status" value="1"/>
</dbReference>
<feature type="domain" description="Nudix hydrolase" evidence="1">
    <location>
        <begin position="44"/>
        <end position="177"/>
    </location>
</feature>
<reference evidence="2 3" key="1">
    <citation type="submission" date="2020-06" db="EMBL/GenBank/DDBJ databases">
        <title>Dyadobacter sandarakinus sp. nov., isolated from the soil of the Arctic Yellow River Station.</title>
        <authorList>
            <person name="Zhang Y."/>
            <person name="Peng F."/>
        </authorList>
    </citation>
    <scope>NUCLEOTIDE SEQUENCE [LARGE SCALE GENOMIC DNA]</scope>
    <source>
        <strain evidence="2 3">Q3-56</strain>
    </source>
</reference>
<dbReference type="Pfam" id="PF00293">
    <property type="entry name" value="NUDIX"/>
    <property type="match status" value="1"/>
</dbReference>
<dbReference type="InterPro" id="IPR000086">
    <property type="entry name" value="NUDIX_hydrolase_dom"/>
</dbReference>
<evidence type="ECO:0000259" key="1">
    <source>
        <dbReference type="PROSITE" id="PS51462"/>
    </source>
</evidence>
<dbReference type="RefSeq" id="WP_204655715.1">
    <property type="nucleotide sequence ID" value="NZ_CP056775.1"/>
</dbReference>
<dbReference type="Gene3D" id="3.90.79.10">
    <property type="entry name" value="Nucleoside Triphosphate Pyrophosphohydrolase"/>
    <property type="match status" value="1"/>
</dbReference>
<accession>A0ABX7I6M9</accession>
<dbReference type="Proteomes" id="UP000612680">
    <property type="component" value="Chromosome"/>
</dbReference>
<gene>
    <name evidence="2" type="ORF">HWI92_12980</name>
</gene>
<dbReference type="InterPro" id="IPR015797">
    <property type="entry name" value="NUDIX_hydrolase-like_dom_sf"/>
</dbReference>
<keyword evidence="2" id="KW-0378">Hydrolase</keyword>
<evidence type="ECO:0000313" key="3">
    <source>
        <dbReference type="Proteomes" id="UP000612680"/>
    </source>
</evidence>
<evidence type="ECO:0000313" key="2">
    <source>
        <dbReference type="EMBL" id="QRR01757.1"/>
    </source>
</evidence>
<sequence length="178" mass="20348">MERDSLIRLLEAYQPEPGQEAGMYLRTLAFVKAEPDCFERTLLKGHVTASGWVLSPDKNSVLLLHHRKLDKWFQPGGHCDGDPDVVRVARKEVEEETGLTSLQFLQEGVFDVDIHTIPAGKDTGEHEHFDVRFAFLASESQQVVINNESRDVRWIPLEEVPQYNHSESILRMVRKVTV</sequence>
<dbReference type="PROSITE" id="PS51462">
    <property type="entry name" value="NUDIX"/>
    <property type="match status" value="1"/>
</dbReference>
<keyword evidence="3" id="KW-1185">Reference proteome</keyword>
<protein>
    <submittedName>
        <fullName evidence="2">NUDIX hydrolase</fullName>
    </submittedName>
</protein>